<feature type="compositionally biased region" description="Gly residues" evidence="1">
    <location>
        <begin position="272"/>
        <end position="286"/>
    </location>
</feature>
<feature type="compositionally biased region" description="Gly residues" evidence="1">
    <location>
        <begin position="411"/>
        <end position="445"/>
    </location>
</feature>
<evidence type="ECO:0000313" key="3">
    <source>
        <dbReference type="EMBL" id="PTL59610.1"/>
    </source>
</evidence>
<evidence type="ECO:0000256" key="1">
    <source>
        <dbReference type="SAM" id="MobiDB-lite"/>
    </source>
</evidence>
<feature type="compositionally biased region" description="Gly residues" evidence="1">
    <location>
        <begin position="340"/>
        <end position="350"/>
    </location>
</feature>
<proteinExistence type="predicted"/>
<feature type="region of interest" description="Disordered" evidence="1">
    <location>
        <begin position="745"/>
        <end position="766"/>
    </location>
</feature>
<feature type="signal peptide" evidence="2">
    <location>
        <begin position="1"/>
        <end position="27"/>
    </location>
</feature>
<organism evidence="3 4">
    <name type="scientific">Paraconexibacter algicola</name>
    <dbReference type="NCBI Taxonomy" id="2133960"/>
    <lineage>
        <taxon>Bacteria</taxon>
        <taxon>Bacillati</taxon>
        <taxon>Actinomycetota</taxon>
        <taxon>Thermoleophilia</taxon>
        <taxon>Solirubrobacterales</taxon>
        <taxon>Paraconexibacteraceae</taxon>
        <taxon>Paraconexibacter</taxon>
    </lineage>
</organism>
<dbReference type="NCBIfam" id="NF041518">
    <property type="entry name" value="choice_anch_Q"/>
    <property type="match status" value="1"/>
</dbReference>
<reference evidence="3 4" key="1">
    <citation type="submission" date="2018-03" db="EMBL/GenBank/DDBJ databases">
        <title>Aquarubrobacter algicola gen. nov., sp. nov., a novel actinobacterium isolated from shallow eutrophic lake during the end of cyanobacterial harmful algal blooms.</title>
        <authorList>
            <person name="Chun S.J."/>
        </authorList>
    </citation>
    <scope>NUCLEOTIDE SEQUENCE [LARGE SCALE GENOMIC DNA]</scope>
    <source>
        <strain evidence="3 4">Seoho-28</strain>
    </source>
</reference>
<dbReference type="InterPro" id="IPR059226">
    <property type="entry name" value="Choice_anch_Q_dom"/>
</dbReference>
<feature type="region of interest" description="Disordered" evidence="1">
    <location>
        <begin position="267"/>
        <end position="286"/>
    </location>
</feature>
<name>A0A2T4UK49_9ACTN</name>
<dbReference type="RefSeq" id="WP_107568253.1">
    <property type="nucleotide sequence ID" value="NZ_PYYB01000001.1"/>
</dbReference>
<keyword evidence="4" id="KW-1185">Reference proteome</keyword>
<feature type="compositionally biased region" description="Pro residues" evidence="1">
    <location>
        <begin position="749"/>
        <end position="764"/>
    </location>
</feature>
<dbReference type="OrthoDB" id="4832494at2"/>
<feature type="region of interest" description="Disordered" evidence="1">
    <location>
        <begin position="506"/>
        <end position="527"/>
    </location>
</feature>
<feature type="region of interest" description="Disordered" evidence="1">
    <location>
        <begin position="340"/>
        <end position="445"/>
    </location>
</feature>
<gene>
    <name evidence="3" type="ORF">C7Y72_08085</name>
</gene>
<evidence type="ECO:0000313" key="4">
    <source>
        <dbReference type="Proteomes" id="UP000240739"/>
    </source>
</evidence>
<evidence type="ECO:0000256" key="2">
    <source>
        <dbReference type="SAM" id="SignalP"/>
    </source>
</evidence>
<dbReference type="EMBL" id="PYYB01000001">
    <property type="protein sequence ID" value="PTL59610.1"/>
    <property type="molecule type" value="Genomic_DNA"/>
</dbReference>
<comment type="caution">
    <text evidence="3">The sequence shown here is derived from an EMBL/GenBank/DDBJ whole genome shotgun (WGS) entry which is preliminary data.</text>
</comment>
<protein>
    <submittedName>
        <fullName evidence="3">Uncharacterized protein</fullName>
    </submittedName>
</protein>
<dbReference type="AlphaFoldDB" id="A0A2T4UK49"/>
<accession>A0A2T4UK49</accession>
<sequence>MAGRRSRAVALALAATGLLLAPGAAGAATFSVSSTVDAGAGTLRAAVLAAAAASGDDTIALDPSLSGQTITLLTPLPFAATTGTTTIDGGSTAIPVTVSGGGTSALLDVGTGATVRISRVILADAVGADGADGADGNSIPDGTNSYVGGDGGSGGRAAITVHPGGALTIESSTVTNLHGGDGGDGGRLGGGAGGGAGALHSGGTLTILASTLIANSGGDGGTGGAGSTGTAPDQGGCAAGGGGAGGGAIVNVAPTATGQLTVRNSTLSANRGGAGGPGGSSVRGAGGGGGAAGAAIVAAGGSSTVLEHVTVSGSVAVPGGDGGDRLGGLLSCQNSGGGGGGTGGGGGGGIPLNDRGTPGNGGAGPATTGSPLELANRGGAGGASTPAIVTAQAGVGAGGGGAGNSSRTGRDGGPAGGGGGGSNGHGGSPIGGSEGRGGGGAGAGGANVEFSTTGAGGGGGFGGGGGGQGAAFSSTVAQGLAPFGGNGGGFGNGGIGRILPTAGTLGGGGGGAPADPDPAGDQPGGAGGLGSGALVAAGTVTVTASILANTASGVSAPLSECRGTITGGANLVEDAVGCTRDLTDGLVADPLLVGTSPVAAGGPTATLAPAVGSPAIGAGPASSALTEDQRGTGFPRRVGPATDIGAVEASVPLTLRTVLDPPGDPGRFDVLTYGTAVLTGAGDGATATTPAEPGTPVPVGVAAGPGTSLADYTSVIDCGAGPVAGQQLTASFSGAGTCTVTSTRRAAAPAPPVPTATPTAPAPTPTTTTTVADELLACTPRPLVVYDVRPVGRNRARVSGAARTPFVGRRVVLRRDGRVVGRALVGADGLFSATVPAPTSAKARRRATYDARTAATAPASSGTVPLLLLRRIPTLSVARGADAVTVAGRVSAPFRASVPVSVITRTGCVKNRTLATGRLSSSGRFSIRVPRAALADVRVVRVVLKVPSRPGRRATNVTYSLPAPVA</sequence>
<dbReference type="Proteomes" id="UP000240739">
    <property type="component" value="Unassembled WGS sequence"/>
</dbReference>
<feature type="chain" id="PRO_5015401012" evidence="2">
    <location>
        <begin position="28"/>
        <end position="966"/>
    </location>
</feature>
<keyword evidence="2" id="KW-0732">Signal</keyword>